<dbReference type="GO" id="GO:0004185">
    <property type="term" value="F:serine-type carboxypeptidase activity"/>
    <property type="evidence" value="ECO:0007669"/>
    <property type="project" value="UniProtKB-UniRule"/>
</dbReference>
<evidence type="ECO:0000256" key="1">
    <source>
        <dbReference type="ARBA" id="ARBA00004613"/>
    </source>
</evidence>
<evidence type="ECO:0000313" key="11">
    <source>
        <dbReference type="Proteomes" id="UP000541444"/>
    </source>
</evidence>
<keyword evidence="8" id="KW-0325">Glycoprotein</keyword>
<comment type="similarity">
    <text evidence="2 9">Belongs to the peptidase S10 family.</text>
</comment>
<dbReference type="PANTHER" id="PTHR11802">
    <property type="entry name" value="SERINE PROTEASE FAMILY S10 SERINE CARBOXYPEPTIDASE"/>
    <property type="match status" value="1"/>
</dbReference>
<dbReference type="Gene3D" id="3.40.50.1820">
    <property type="entry name" value="alpha/beta hydrolase"/>
    <property type="match status" value="1"/>
</dbReference>
<name>A0A7J7M829_9MAGN</name>
<dbReference type="OrthoDB" id="443318at2759"/>
<feature type="chain" id="PRO_5029930783" description="Carboxypeptidase" evidence="9">
    <location>
        <begin position="24"/>
        <end position="491"/>
    </location>
</feature>
<evidence type="ECO:0000256" key="4">
    <source>
        <dbReference type="ARBA" id="ARBA00022645"/>
    </source>
</evidence>
<organism evidence="10 11">
    <name type="scientific">Kingdonia uniflora</name>
    <dbReference type="NCBI Taxonomy" id="39325"/>
    <lineage>
        <taxon>Eukaryota</taxon>
        <taxon>Viridiplantae</taxon>
        <taxon>Streptophyta</taxon>
        <taxon>Embryophyta</taxon>
        <taxon>Tracheophyta</taxon>
        <taxon>Spermatophyta</taxon>
        <taxon>Magnoliopsida</taxon>
        <taxon>Ranunculales</taxon>
        <taxon>Circaeasteraceae</taxon>
        <taxon>Kingdonia</taxon>
    </lineage>
</organism>
<keyword evidence="9" id="KW-0645">Protease</keyword>
<keyword evidence="6 9" id="KW-0378">Hydrolase</keyword>
<dbReference type="PRINTS" id="PR00724">
    <property type="entry name" value="CRBOXYPTASEC"/>
</dbReference>
<dbReference type="SUPFAM" id="SSF53474">
    <property type="entry name" value="alpha/beta-Hydrolases"/>
    <property type="match status" value="1"/>
</dbReference>
<dbReference type="PANTHER" id="PTHR11802:SF132">
    <property type="entry name" value="SERINE CARBOXYPEPTIDASE-LIKE 36-RELATED"/>
    <property type="match status" value="1"/>
</dbReference>
<dbReference type="InterPro" id="IPR018202">
    <property type="entry name" value="Ser_caboxypep_ser_AS"/>
</dbReference>
<feature type="signal peptide" evidence="9">
    <location>
        <begin position="1"/>
        <end position="23"/>
    </location>
</feature>
<evidence type="ECO:0000256" key="2">
    <source>
        <dbReference type="ARBA" id="ARBA00009431"/>
    </source>
</evidence>
<dbReference type="EC" id="3.4.16.-" evidence="9"/>
<dbReference type="PROSITE" id="PS00131">
    <property type="entry name" value="CARBOXYPEPT_SER_SER"/>
    <property type="match status" value="1"/>
</dbReference>
<evidence type="ECO:0000256" key="5">
    <source>
        <dbReference type="ARBA" id="ARBA00022729"/>
    </source>
</evidence>
<dbReference type="InterPro" id="IPR033124">
    <property type="entry name" value="Ser_caboxypep_his_AS"/>
</dbReference>
<dbReference type="FunFam" id="3.40.50.11320:FF:000002">
    <property type="entry name" value="Carboxypeptidase"/>
    <property type="match status" value="1"/>
</dbReference>
<protein>
    <recommendedName>
        <fullName evidence="9">Carboxypeptidase</fullName>
        <ecNumber evidence="9">3.4.16.-</ecNumber>
    </recommendedName>
</protein>
<evidence type="ECO:0000256" key="3">
    <source>
        <dbReference type="ARBA" id="ARBA00022525"/>
    </source>
</evidence>
<dbReference type="AlphaFoldDB" id="A0A7J7M829"/>
<dbReference type="GO" id="GO:0005773">
    <property type="term" value="C:vacuole"/>
    <property type="evidence" value="ECO:0007669"/>
    <property type="project" value="TreeGrafter"/>
</dbReference>
<keyword evidence="3" id="KW-0964">Secreted</keyword>
<keyword evidence="7" id="KW-1015">Disulfide bond</keyword>
<dbReference type="InterPro" id="IPR029058">
    <property type="entry name" value="AB_hydrolase_fold"/>
</dbReference>
<proteinExistence type="inferred from homology"/>
<comment type="caution">
    <text evidence="10">The sequence shown here is derived from an EMBL/GenBank/DDBJ whole genome shotgun (WGS) entry which is preliminary data.</text>
</comment>
<comment type="subcellular location">
    <subcellularLocation>
        <location evidence="1">Secreted</location>
    </subcellularLocation>
</comment>
<sequence length="491" mass="55472">MKTTTTLFIFIYILCFYITRSDARQGDALASLRLMSKSNFNISLIEEFEINIDEVRVHPQTGLKEKDLIEKLPGQPHVRFTQYGGYVTIDEKAGRALYYYFTEAERSKKLKPLLLWFNGGPGCSSLGYGAMEELGPFRVHSNGKTLYENPYAWNKVANVLFLESPAGVGFSYSNTTSDYGKGGDKMTAADNYLFLVNWLERFPEYKDRDFYISGESYAGHFVPELAHSILQHNKRAKKSIINLKGIIIGNACINEATDNLGVYDYLWTHAIISDETIQGFKKYCKLPFSEGLPQQCDDALHEISVATDEPFDGYNIYAPMCLNDNLTDTPKETSIVNFDPCSYNYVETYLNSPDVQKALHANVTKLNYPWGACNNLAAWATRPSTMLPILRELMSNGLRVWVYSGDVDSIVPVTSTRYSLNKLKLSTKTPWYPWSIHKELGGYAIVYKGDLTFITVRGAGHEVPSYQPQRALALIKHFLDGTPLPQARPQE</sequence>
<keyword evidence="5 9" id="KW-0732">Signal</keyword>
<evidence type="ECO:0000256" key="8">
    <source>
        <dbReference type="ARBA" id="ARBA00023180"/>
    </source>
</evidence>
<dbReference type="GO" id="GO:0005576">
    <property type="term" value="C:extracellular region"/>
    <property type="evidence" value="ECO:0007669"/>
    <property type="project" value="UniProtKB-SubCell"/>
</dbReference>
<dbReference type="FunFam" id="3.40.50.1820:FF:000030">
    <property type="entry name" value="Carboxypeptidase"/>
    <property type="match status" value="1"/>
</dbReference>
<reference evidence="10 11" key="1">
    <citation type="journal article" date="2020" name="IScience">
        <title>Genome Sequencing of the Endangered Kingdonia uniflora (Circaeasteraceae, Ranunculales) Reveals Potential Mechanisms of Evolutionary Specialization.</title>
        <authorList>
            <person name="Sun Y."/>
            <person name="Deng T."/>
            <person name="Zhang A."/>
            <person name="Moore M.J."/>
            <person name="Landis J.B."/>
            <person name="Lin N."/>
            <person name="Zhang H."/>
            <person name="Zhang X."/>
            <person name="Huang J."/>
            <person name="Zhang X."/>
            <person name="Sun H."/>
            <person name="Wang H."/>
        </authorList>
    </citation>
    <scope>NUCLEOTIDE SEQUENCE [LARGE SCALE GENOMIC DNA]</scope>
    <source>
        <strain evidence="10">TB1705</strain>
        <tissue evidence="10">Leaf</tissue>
    </source>
</reference>
<evidence type="ECO:0000256" key="6">
    <source>
        <dbReference type="ARBA" id="ARBA00022801"/>
    </source>
</evidence>
<dbReference type="PROSITE" id="PS00560">
    <property type="entry name" value="CARBOXYPEPT_SER_HIS"/>
    <property type="match status" value="1"/>
</dbReference>
<dbReference type="InterPro" id="IPR001563">
    <property type="entry name" value="Peptidase_S10"/>
</dbReference>
<evidence type="ECO:0000256" key="9">
    <source>
        <dbReference type="RuleBase" id="RU361156"/>
    </source>
</evidence>
<evidence type="ECO:0000256" key="7">
    <source>
        <dbReference type="ARBA" id="ARBA00023157"/>
    </source>
</evidence>
<evidence type="ECO:0000313" key="10">
    <source>
        <dbReference type="EMBL" id="KAF6151051.1"/>
    </source>
</evidence>
<dbReference type="EMBL" id="JACGCM010001717">
    <property type="protein sequence ID" value="KAF6151051.1"/>
    <property type="molecule type" value="Genomic_DNA"/>
</dbReference>
<accession>A0A7J7M829</accession>
<keyword evidence="11" id="KW-1185">Reference proteome</keyword>
<keyword evidence="4 9" id="KW-0121">Carboxypeptidase</keyword>
<dbReference type="Gene3D" id="3.40.50.11320">
    <property type="match status" value="1"/>
</dbReference>
<dbReference type="Pfam" id="PF00450">
    <property type="entry name" value="Peptidase_S10"/>
    <property type="match status" value="1"/>
</dbReference>
<dbReference type="Proteomes" id="UP000541444">
    <property type="component" value="Unassembled WGS sequence"/>
</dbReference>
<dbReference type="GO" id="GO:0006508">
    <property type="term" value="P:proteolysis"/>
    <property type="evidence" value="ECO:0007669"/>
    <property type="project" value="UniProtKB-KW"/>
</dbReference>
<gene>
    <name evidence="10" type="ORF">GIB67_042386</name>
</gene>
<dbReference type="Gene3D" id="6.10.250.940">
    <property type="match status" value="1"/>
</dbReference>